<organism evidence="1 2">
    <name type="scientific">Hibiscus syriacus</name>
    <name type="common">Rose of Sharon</name>
    <dbReference type="NCBI Taxonomy" id="106335"/>
    <lineage>
        <taxon>Eukaryota</taxon>
        <taxon>Viridiplantae</taxon>
        <taxon>Streptophyta</taxon>
        <taxon>Embryophyta</taxon>
        <taxon>Tracheophyta</taxon>
        <taxon>Spermatophyta</taxon>
        <taxon>Magnoliopsida</taxon>
        <taxon>eudicotyledons</taxon>
        <taxon>Gunneridae</taxon>
        <taxon>Pentapetalae</taxon>
        <taxon>rosids</taxon>
        <taxon>malvids</taxon>
        <taxon>Malvales</taxon>
        <taxon>Malvaceae</taxon>
        <taxon>Malvoideae</taxon>
        <taxon>Hibiscus</taxon>
    </lineage>
</organism>
<comment type="caution">
    <text evidence="1">The sequence shown here is derived from an EMBL/GenBank/DDBJ whole genome shotgun (WGS) entry which is preliminary data.</text>
</comment>
<keyword evidence="2" id="KW-1185">Reference proteome</keyword>
<sequence>MFSNIQLSLPTQDLYILSHIEHLLYLLHGNNQKRIPENEFVGELCQKLESLVMNIDKKFSLQENEVFSVISMNCSKEMQQQLLYLSLQVVPLGLLKCVITWFAAHLSEDESSARSCVCIQDACKSMHKLLSDHVYREEVELWPLFGECFTLKEQERIIGSMLGRTGAEILEDMIPWLMASLSPDEQQTVMSLWHNATRNTMFDEWLGEWWEGHKIAKETEKTTVPSWSADPLEIISTFSRNDKVRACKGDGNCSECSGLLSKNSDKQCNEAADLMGRTNEPDQKFQVIGILGNARTRYYESRRSRGCHKKGVL</sequence>
<dbReference type="GO" id="GO:0016787">
    <property type="term" value="F:hydrolase activity"/>
    <property type="evidence" value="ECO:0007669"/>
    <property type="project" value="UniProtKB-KW"/>
</dbReference>
<dbReference type="Proteomes" id="UP000436088">
    <property type="component" value="Unassembled WGS sequence"/>
</dbReference>
<gene>
    <name evidence="1" type="ORF">F3Y22_tig00112518pilonHSYRG00029</name>
</gene>
<accession>A0A6A2Y8D3</accession>
<reference evidence="1" key="1">
    <citation type="submission" date="2019-09" db="EMBL/GenBank/DDBJ databases">
        <title>Draft genome information of white flower Hibiscus syriacus.</title>
        <authorList>
            <person name="Kim Y.-M."/>
        </authorList>
    </citation>
    <scope>NUCLEOTIDE SEQUENCE [LARGE SCALE GENOMIC DNA]</scope>
    <source>
        <strain evidence="1">YM2019G1</strain>
    </source>
</reference>
<evidence type="ECO:0000313" key="1">
    <source>
        <dbReference type="EMBL" id="KAE8666034.1"/>
    </source>
</evidence>
<keyword evidence="1" id="KW-0378">Hydrolase</keyword>
<protein>
    <submittedName>
        <fullName evidence="1">Ubiquitin carboxyl-terminal hydrolase-related protein isoform 1</fullName>
    </submittedName>
</protein>
<dbReference type="EMBL" id="VEPZ02001603">
    <property type="protein sequence ID" value="KAE8666034.1"/>
    <property type="molecule type" value="Genomic_DNA"/>
</dbReference>
<proteinExistence type="predicted"/>
<evidence type="ECO:0000313" key="2">
    <source>
        <dbReference type="Proteomes" id="UP000436088"/>
    </source>
</evidence>
<dbReference type="AlphaFoldDB" id="A0A6A2Y8D3"/>
<name>A0A6A2Y8D3_HIBSY</name>